<dbReference type="EMBL" id="BPPX01000008">
    <property type="protein sequence ID" value="GJC81831.1"/>
    <property type="molecule type" value="Genomic_DNA"/>
</dbReference>
<accession>A0AA37GK62</accession>
<organism evidence="1 2">
    <name type="scientific">Colletotrichum liriopes</name>
    <dbReference type="NCBI Taxonomy" id="708192"/>
    <lineage>
        <taxon>Eukaryota</taxon>
        <taxon>Fungi</taxon>
        <taxon>Dikarya</taxon>
        <taxon>Ascomycota</taxon>
        <taxon>Pezizomycotina</taxon>
        <taxon>Sordariomycetes</taxon>
        <taxon>Hypocreomycetidae</taxon>
        <taxon>Glomerellales</taxon>
        <taxon>Glomerellaceae</taxon>
        <taxon>Colletotrichum</taxon>
        <taxon>Colletotrichum spaethianum species complex</taxon>
    </lineage>
</organism>
<evidence type="ECO:0000313" key="2">
    <source>
        <dbReference type="Proteomes" id="UP001055172"/>
    </source>
</evidence>
<dbReference type="Proteomes" id="UP001055172">
    <property type="component" value="Unassembled WGS sequence"/>
</dbReference>
<proteinExistence type="predicted"/>
<protein>
    <submittedName>
        <fullName evidence="1">Uncharacterized protein</fullName>
    </submittedName>
</protein>
<reference evidence="1 2" key="1">
    <citation type="submission" date="2021-07" db="EMBL/GenBank/DDBJ databases">
        <title>Genome data of Colletotrichum spaethianum.</title>
        <authorList>
            <person name="Utami Y.D."/>
            <person name="Hiruma K."/>
        </authorList>
    </citation>
    <scope>NUCLEOTIDE SEQUENCE [LARGE SCALE GENOMIC DNA]</scope>
    <source>
        <strain evidence="1 2">MAFF 242679</strain>
    </source>
</reference>
<keyword evidence="2" id="KW-1185">Reference proteome</keyword>
<comment type="caution">
    <text evidence="1">The sequence shown here is derived from an EMBL/GenBank/DDBJ whole genome shotgun (WGS) entry which is preliminary data.</text>
</comment>
<evidence type="ECO:0000313" key="1">
    <source>
        <dbReference type="EMBL" id="GJC81831.1"/>
    </source>
</evidence>
<gene>
    <name evidence="1" type="ORF">ColLi_04669</name>
</gene>
<dbReference type="AlphaFoldDB" id="A0AA37GK62"/>
<sequence length="63" mass="6805">MECMLLTVKCLSESVVSHQVPAPRRSRSGRGDTSVKIACPSENGAVKAPFTSRNGVASWHVFM</sequence>
<name>A0AA37GK62_9PEZI</name>